<organism evidence="1 2">
    <name type="scientific">Xylella fastidiosa subsp. multiplex</name>
    <dbReference type="NCBI Taxonomy" id="644357"/>
    <lineage>
        <taxon>Bacteria</taxon>
        <taxon>Pseudomonadati</taxon>
        <taxon>Pseudomonadota</taxon>
        <taxon>Gammaproteobacteria</taxon>
        <taxon>Lysobacterales</taxon>
        <taxon>Lysobacteraceae</taxon>
        <taxon>Xylella</taxon>
    </lineage>
</organism>
<proteinExistence type="predicted"/>
<gene>
    <name evidence="1" type="ORF">FG476_01415</name>
</gene>
<dbReference type="Proteomes" id="UP000474061">
    <property type="component" value="Unassembled WGS sequence"/>
</dbReference>
<accession>A0A9Q4MF13</accession>
<dbReference type="EMBL" id="VDCJ01000287">
    <property type="protein sequence ID" value="MRU22801.1"/>
    <property type="molecule type" value="Genomic_DNA"/>
</dbReference>
<sequence>MQHDRWLASQKQRFNDTYNAIWDDRNIALSPQAAARMQEVVNDAYRDLGTDGGKIVQNQFYRIFNDIVRAGHEGPISGRNYQTLVRDLAGVQPGTSTGHYVGRLRKELVKDAEQSLKTSNDPGDVAALELLKKTNQQYNNFKTLEKLLTRPAGARADITPAGLWSAVNARGPKATQEYRDLAKIGQTVLKDPIPDSGTPGRMLSMGLLGGGGVVTGGLIPTLATIA</sequence>
<feature type="non-terminal residue" evidence="1">
    <location>
        <position position="226"/>
    </location>
</feature>
<comment type="caution">
    <text evidence="1">The sequence shown here is derived from an EMBL/GenBank/DDBJ whole genome shotgun (WGS) entry which is preliminary data.</text>
</comment>
<evidence type="ECO:0000313" key="1">
    <source>
        <dbReference type="EMBL" id="MRU22801.1"/>
    </source>
</evidence>
<evidence type="ECO:0000313" key="2">
    <source>
        <dbReference type="Proteomes" id="UP000474061"/>
    </source>
</evidence>
<dbReference type="AlphaFoldDB" id="A0A9Q4MF13"/>
<dbReference type="RefSeq" id="WP_021358704.1">
    <property type="nucleotide sequence ID" value="NZ_VDCJ01000287.1"/>
</dbReference>
<reference evidence="1" key="2">
    <citation type="journal article" date="2020" name="Appl. Environ. Microbiol.">
        <title>Multiple intercontinental introductions associated with the emergence of a plant pathogen in Europe.</title>
        <authorList>
            <person name="Landa B.B."/>
            <person name="Castillo A.I."/>
            <person name="Giampetruzzi A."/>
            <person name="Kahn A."/>
            <person name="Roman-Ecija M."/>
            <person name="Velasco-Amo M.P."/>
            <person name="Navas-Cortes J.A."/>
            <person name="Marco-Noales E."/>
            <person name="Barbe S."/>
            <person name="Moralejo E."/>
            <person name="Coletta-Filho H.D."/>
            <person name="Saldarelli P."/>
            <person name="Saponari M."/>
            <person name="Almeida R.P.P."/>
        </authorList>
    </citation>
    <scope>NUCLEOTIDE SEQUENCE</scope>
    <source>
        <strain evidence="1">XYL1981</strain>
    </source>
</reference>
<name>A0A9Q4MF13_XYLFS</name>
<protein>
    <submittedName>
        <fullName evidence="1">Uncharacterized protein</fullName>
    </submittedName>
</protein>
<reference evidence="1" key="1">
    <citation type="submission" date="2019-05" db="EMBL/GenBank/DDBJ databases">
        <authorList>
            <person name="Castillo A."/>
            <person name="Giampetruzzi A."/>
            <person name="Landa B."/>
            <person name="Saponari M."/>
            <person name="Almeida R.P.P."/>
            <person name="Moralejo E."/>
            <person name="Marco-Noales E."/>
            <person name="Velasco-Amo M.P."/>
            <person name="Roman-Ecija M."/>
            <person name="Navarro I."/>
            <person name="Monterde A."/>
            <person name="Barbe S."/>
        </authorList>
    </citation>
    <scope>NUCLEOTIDE SEQUENCE</scope>
    <source>
        <strain evidence="1">XYL1981</strain>
    </source>
</reference>